<dbReference type="EMBL" id="JASCZI010184239">
    <property type="protein sequence ID" value="MED6190014.1"/>
    <property type="molecule type" value="Genomic_DNA"/>
</dbReference>
<keyword evidence="3" id="KW-1185">Reference proteome</keyword>
<feature type="compositionally biased region" description="Basic and acidic residues" evidence="1">
    <location>
        <begin position="46"/>
        <end position="60"/>
    </location>
</feature>
<evidence type="ECO:0000256" key="1">
    <source>
        <dbReference type="SAM" id="MobiDB-lite"/>
    </source>
</evidence>
<feature type="region of interest" description="Disordered" evidence="1">
    <location>
        <begin position="39"/>
        <end position="64"/>
    </location>
</feature>
<name>A0ABU6WXG3_9FABA</name>
<dbReference type="Proteomes" id="UP001341840">
    <property type="component" value="Unassembled WGS sequence"/>
</dbReference>
<comment type="caution">
    <text evidence="2">The sequence shown here is derived from an EMBL/GenBank/DDBJ whole genome shotgun (WGS) entry which is preliminary data.</text>
</comment>
<accession>A0ABU6WXG3</accession>
<reference evidence="2 3" key="1">
    <citation type="journal article" date="2023" name="Plants (Basel)">
        <title>Bridging the Gap: Combining Genomics and Transcriptomics Approaches to Understand Stylosanthes scabra, an Orphan Legume from the Brazilian Caatinga.</title>
        <authorList>
            <person name="Ferreira-Neto J.R.C."/>
            <person name="da Silva M.D."/>
            <person name="Binneck E."/>
            <person name="de Melo N.F."/>
            <person name="da Silva R.H."/>
            <person name="de Melo A.L.T.M."/>
            <person name="Pandolfi V."/>
            <person name="Bustamante F.O."/>
            <person name="Brasileiro-Vidal A.C."/>
            <person name="Benko-Iseppon A.M."/>
        </authorList>
    </citation>
    <scope>NUCLEOTIDE SEQUENCE [LARGE SCALE GENOMIC DNA]</scope>
    <source>
        <tissue evidence="2">Leaves</tissue>
    </source>
</reference>
<evidence type="ECO:0000313" key="2">
    <source>
        <dbReference type="EMBL" id="MED6190014.1"/>
    </source>
</evidence>
<protein>
    <submittedName>
        <fullName evidence="2">Uncharacterized protein</fullName>
    </submittedName>
</protein>
<evidence type="ECO:0000313" key="3">
    <source>
        <dbReference type="Proteomes" id="UP001341840"/>
    </source>
</evidence>
<proteinExistence type="predicted"/>
<gene>
    <name evidence="2" type="ORF">PIB30_101608</name>
</gene>
<organism evidence="2 3">
    <name type="scientific">Stylosanthes scabra</name>
    <dbReference type="NCBI Taxonomy" id="79078"/>
    <lineage>
        <taxon>Eukaryota</taxon>
        <taxon>Viridiplantae</taxon>
        <taxon>Streptophyta</taxon>
        <taxon>Embryophyta</taxon>
        <taxon>Tracheophyta</taxon>
        <taxon>Spermatophyta</taxon>
        <taxon>Magnoliopsida</taxon>
        <taxon>eudicotyledons</taxon>
        <taxon>Gunneridae</taxon>
        <taxon>Pentapetalae</taxon>
        <taxon>rosids</taxon>
        <taxon>fabids</taxon>
        <taxon>Fabales</taxon>
        <taxon>Fabaceae</taxon>
        <taxon>Papilionoideae</taxon>
        <taxon>50 kb inversion clade</taxon>
        <taxon>dalbergioids sensu lato</taxon>
        <taxon>Dalbergieae</taxon>
        <taxon>Pterocarpus clade</taxon>
        <taxon>Stylosanthes</taxon>
    </lineage>
</organism>
<sequence>MSVSVAVEIVVGFARDEMKLSKLCLRGRVLRVEQRMAGSRSSAEVDGERSGTMDTMREEELGGGGSGYEAVAGLSVEEFCRKVFSTEEEAYEMYKMFGRCNEFGICKGDYCKDEG</sequence>